<accession>A0A9D4H1L2</accession>
<name>A0A9D4H1L2_DREPO</name>
<reference evidence="1" key="1">
    <citation type="journal article" date="2019" name="bioRxiv">
        <title>The Genome of the Zebra Mussel, Dreissena polymorpha: A Resource for Invasive Species Research.</title>
        <authorList>
            <person name="McCartney M.A."/>
            <person name="Auch B."/>
            <person name="Kono T."/>
            <person name="Mallez S."/>
            <person name="Zhang Y."/>
            <person name="Obille A."/>
            <person name="Becker A."/>
            <person name="Abrahante J.E."/>
            <person name="Garbe J."/>
            <person name="Badalamenti J.P."/>
            <person name="Herman A."/>
            <person name="Mangelson H."/>
            <person name="Liachko I."/>
            <person name="Sullivan S."/>
            <person name="Sone E.D."/>
            <person name="Koren S."/>
            <person name="Silverstein K.A.T."/>
            <person name="Beckman K.B."/>
            <person name="Gohl D.M."/>
        </authorList>
    </citation>
    <scope>NUCLEOTIDE SEQUENCE</scope>
    <source>
        <strain evidence="1">Duluth1</strain>
        <tissue evidence="1">Whole animal</tissue>
    </source>
</reference>
<evidence type="ECO:0000313" key="2">
    <source>
        <dbReference type="Proteomes" id="UP000828390"/>
    </source>
</evidence>
<protein>
    <submittedName>
        <fullName evidence="1">Uncharacterized protein</fullName>
    </submittedName>
</protein>
<evidence type="ECO:0000313" key="1">
    <source>
        <dbReference type="EMBL" id="KAH3826928.1"/>
    </source>
</evidence>
<comment type="caution">
    <text evidence="1">The sequence shown here is derived from an EMBL/GenBank/DDBJ whole genome shotgun (WGS) entry which is preliminary data.</text>
</comment>
<gene>
    <name evidence="1" type="ORF">DPMN_128855</name>
</gene>
<dbReference type="EMBL" id="JAIWYP010000005">
    <property type="protein sequence ID" value="KAH3826928.1"/>
    <property type="molecule type" value="Genomic_DNA"/>
</dbReference>
<proteinExistence type="predicted"/>
<sequence length="245" mass="27967">MRYKGTDRFCAGEDIIRTNVLTKFHEERSINVTYTVLTRKNVPPGGHIFQPTGTIFELFQDIIGKNPLANFHEDLTINMASTVLTDHVFQPTKTIFKLFQDIMVMGTNLLIKFHDDWTKNVASRVLTRFYYSHIKKNSPSPGGHVFQPTGTIFNFVQYIIGTNLLTNFHKDRTINVAYRVLTRKNAPPPGGNVFKPTGTNFELVPDFRNHLTTFHEDGTINVASCVLTRQMLTTHKKAIKNIVLR</sequence>
<keyword evidence="2" id="KW-1185">Reference proteome</keyword>
<organism evidence="1 2">
    <name type="scientific">Dreissena polymorpha</name>
    <name type="common">Zebra mussel</name>
    <name type="synonym">Mytilus polymorpha</name>
    <dbReference type="NCBI Taxonomy" id="45954"/>
    <lineage>
        <taxon>Eukaryota</taxon>
        <taxon>Metazoa</taxon>
        <taxon>Spiralia</taxon>
        <taxon>Lophotrochozoa</taxon>
        <taxon>Mollusca</taxon>
        <taxon>Bivalvia</taxon>
        <taxon>Autobranchia</taxon>
        <taxon>Heteroconchia</taxon>
        <taxon>Euheterodonta</taxon>
        <taxon>Imparidentia</taxon>
        <taxon>Neoheterodontei</taxon>
        <taxon>Myida</taxon>
        <taxon>Dreissenoidea</taxon>
        <taxon>Dreissenidae</taxon>
        <taxon>Dreissena</taxon>
    </lineage>
</organism>
<reference evidence="1" key="2">
    <citation type="submission" date="2020-11" db="EMBL/GenBank/DDBJ databases">
        <authorList>
            <person name="McCartney M.A."/>
            <person name="Auch B."/>
            <person name="Kono T."/>
            <person name="Mallez S."/>
            <person name="Becker A."/>
            <person name="Gohl D.M."/>
            <person name="Silverstein K.A.T."/>
            <person name="Koren S."/>
            <person name="Bechman K.B."/>
            <person name="Herman A."/>
            <person name="Abrahante J.E."/>
            <person name="Garbe J."/>
        </authorList>
    </citation>
    <scope>NUCLEOTIDE SEQUENCE</scope>
    <source>
        <strain evidence="1">Duluth1</strain>
        <tissue evidence="1">Whole animal</tissue>
    </source>
</reference>
<dbReference type="Proteomes" id="UP000828390">
    <property type="component" value="Unassembled WGS sequence"/>
</dbReference>
<dbReference type="AlphaFoldDB" id="A0A9D4H1L2"/>